<dbReference type="GO" id="GO:0015986">
    <property type="term" value="P:proton motive force-driven ATP synthesis"/>
    <property type="evidence" value="ECO:0007669"/>
    <property type="project" value="InterPro"/>
</dbReference>
<dbReference type="GO" id="GO:0015078">
    <property type="term" value="F:proton transmembrane transporter activity"/>
    <property type="evidence" value="ECO:0007669"/>
    <property type="project" value="InterPro"/>
</dbReference>
<keyword evidence="5" id="KW-0375">Hydrogen ion transport</keyword>
<dbReference type="GO" id="GO:0045259">
    <property type="term" value="C:proton-transporting ATP synthase complex"/>
    <property type="evidence" value="ECO:0007669"/>
    <property type="project" value="UniProtKB-KW"/>
</dbReference>
<keyword evidence="4" id="KW-0138">CF(0)</keyword>
<evidence type="ECO:0000256" key="5">
    <source>
        <dbReference type="ARBA" id="ARBA00022781"/>
    </source>
</evidence>
<evidence type="ECO:0000256" key="1">
    <source>
        <dbReference type="ARBA" id="ARBA00004325"/>
    </source>
</evidence>
<keyword evidence="11" id="KW-1185">Reference proteome</keyword>
<evidence type="ECO:0000256" key="7">
    <source>
        <dbReference type="ARBA" id="ARBA00023128"/>
    </source>
</evidence>
<comment type="similarity">
    <text evidence="2">Belongs to the ATPase g subunit family.</text>
</comment>
<evidence type="ECO:0000256" key="6">
    <source>
        <dbReference type="ARBA" id="ARBA00023065"/>
    </source>
</evidence>
<organism evidence="10 11">
    <name type="scientific">Zygosaccharomyces bailii (strain CLIB 213 / ATCC 58445 / CBS 680 / BCRC 21525 / NBRC 1098 / NCYC 1416 / NRRL Y-2227)</name>
    <dbReference type="NCBI Taxonomy" id="1333698"/>
    <lineage>
        <taxon>Eukaryota</taxon>
        <taxon>Fungi</taxon>
        <taxon>Dikarya</taxon>
        <taxon>Ascomycota</taxon>
        <taxon>Saccharomycotina</taxon>
        <taxon>Saccharomycetes</taxon>
        <taxon>Saccharomycetales</taxon>
        <taxon>Saccharomycetaceae</taxon>
        <taxon>Zygosaccharomyces</taxon>
    </lineage>
</organism>
<evidence type="ECO:0000256" key="8">
    <source>
        <dbReference type="ARBA" id="ARBA00023136"/>
    </source>
</evidence>
<gene>
    <name evidence="10" type="ORF">BN860_02740g</name>
</gene>
<dbReference type="AlphaFoldDB" id="A0A8J2T9Z7"/>
<evidence type="ECO:0000256" key="3">
    <source>
        <dbReference type="ARBA" id="ARBA00022448"/>
    </source>
</evidence>
<keyword evidence="3" id="KW-0813">Transport</keyword>
<dbReference type="Proteomes" id="UP000019375">
    <property type="component" value="Unassembled WGS sequence"/>
</dbReference>
<sequence length="118" mass="13392">MLGKIQSFTASLLSKSSVLASKTLFYGKVGADLSKQVYLKERLQPPSLSDFKRAYLGIYYKSLYYATKPNEFISLVKSLKKDDAIKYSAYLVQILGFYSVGEVIGRRKLVGYKDYSHH</sequence>
<protein>
    <submittedName>
        <fullName evidence="10">ZYBA0S06-02740g1_1</fullName>
    </submittedName>
</protein>
<dbReference type="GO" id="GO:0031966">
    <property type="term" value="C:mitochondrial membrane"/>
    <property type="evidence" value="ECO:0007669"/>
    <property type="project" value="UniProtKB-SubCell"/>
</dbReference>
<reference evidence="11" key="1">
    <citation type="journal article" date="2013" name="Genome Announc.">
        <title>Genome sequence of the food spoilage yeast Zygosaccharomyces bailii CLIB 213(T).</title>
        <authorList>
            <person name="Galeote V."/>
            <person name="Bigey F."/>
            <person name="Devillers H."/>
            <person name="Neuveglise C."/>
            <person name="Dequin S."/>
        </authorList>
    </citation>
    <scope>NUCLEOTIDE SEQUENCE [LARGE SCALE GENOMIC DNA]</scope>
    <source>
        <strain evidence="11">CLIB 213 / ATCC 58445 / CBS 680 / CCRC 21525 / NBRC 1098 / NCYC 1416 / NRRL Y-2227</strain>
    </source>
</reference>
<accession>A0A8J2T9Z7</accession>
<keyword evidence="7" id="KW-0496">Mitochondrion</keyword>
<name>A0A8J2T9Z7_ZYGB2</name>
<comment type="subcellular location">
    <subcellularLocation>
        <location evidence="1">Mitochondrion membrane</location>
    </subcellularLocation>
</comment>
<evidence type="ECO:0000256" key="9">
    <source>
        <dbReference type="ARBA" id="ARBA00023310"/>
    </source>
</evidence>
<proteinExistence type="inferred from homology"/>
<evidence type="ECO:0000313" key="11">
    <source>
        <dbReference type="Proteomes" id="UP000019375"/>
    </source>
</evidence>
<dbReference type="Pfam" id="PF04718">
    <property type="entry name" value="ATP-synt_G"/>
    <property type="match status" value="1"/>
</dbReference>
<keyword evidence="6" id="KW-0406">Ion transport</keyword>
<dbReference type="OrthoDB" id="437at2759"/>
<dbReference type="EMBL" id="HG316459">
    <property type="protein sequence ID" value="CDF90189.1"/>
    <property type="molecule type" value="Genomic_DNA"/>
</dbReference>
<keyword evidence="8" id="KW-0472">Membrane</keyword>
<evidence type="ECO:0000256" key="2">
    <source>
        <dbReference type="ARBA" id="ARBA00005699"/>
    </source>
</evidence>
<dbReference type="InterPro" id="IPR006808">
    <property type="entry name" value="ATP_synth_F0_gsu_mt"/>
</dbReference>
<evidence type="ECO:0000256" key="4">
    <source>
        <dbReference type="ARBA" id="ARBA00022547"/>
    </source>
</evidence>
<keyword evidence="9" id="KW-0066">ATP synthesis</keyword>
<evidence type="ECO:0000313" key="10">
    <source>
        <dbReference type="EMBL" id="CDF90189.1"/>
    </source>
</evidence>